<keyword evidence="3" id="KW-1185">Reference proteome</keyword>
<feature type="region of interest" description="Disordered" evidence="1">
    <location>
        <begin position="1"/>
        <end position="24"/>
    </location>
</feature>
<feature type="compositionally biased region" description="Acidic residues" evidence="1">
    <location>
        <begin position="290"/>
        <end position="300"/>
    </location>
</feature>
<organism evidence="2 3">
    <name type="scientific">Aspergillus granulosus</name>
    <dbReference type="NCBI Taxonomy" id="176169"/>
    <lineage>
        <taxon>Eukaryota</taxon>
        <taxon>Fungi</taxon>
        <taxon>Dikarya</taxon>
        <taxon>Ascomycota</taxon>
        <taxon>Pezizomycotina</taxon>
        <taxon>Eurotiomycetes</taxon>
        <taxon>Eurotiomycetidae</taxon>
        <taxon>Eurotiales</taxon>
        <taxon>Aspergillaceae</taxon>
        <taxon>Aspergillus</taxon>
        <taxon>Aspergillus subgen. Nidulantes</taxon>
    </lineage>
</organism>
<name>A0ABR4GR83_9EURO</name>
<proteinExistence type="predicted"/>
<gene>
    <name evidence="2" type="ORF">BJX63DRAFT_438683</name>
</gene>
<evidence type="ECO:0000256" key="1">
    <source>
        <dbReference type="SAM" id="MobiDB-lite"/>
    </source>
</evidence>
<dbReference type="Proteomes" id="UP001610334">
    <property type="component" value="Unassembled WGS sequence"/>
</dbReference>
<evidence type="ECO:0000313" key="2">
    <source>
        <dbReference type="EMBL" id="KAL2801583.1"/>
    </source>
</evidence>
<feature type="compositionally biased region" description="Acidic residues" evidence="1">
    <location>
        <begin position="309"/>
        <end position="318"/>
    </location>
</feature>
<comment type="caution">
    <text evidence="2">The sequence shown here is derived from an EMBL/GenBank/DDBJ whole genome shotgun (WGS) entry which is preliminary data.</text>
</comment>
<accession>A0ABR4GR83</accession>
<feature type="region of interest" description="Disordered" evidence="1">
    <location>
        <begin position="246"/>
        <end position="320"/>
    </location>
</feature>
<sequence length="427" mass="47156">MTDKMHYTNFPRLESPPTSHRPFTQPARASISLEPLQLDDRMFSSTGQAIQYIKRLPASTQYQKQLELLNWLMTIRDQCEEDIAELFQFASNTQAWRLVASDEQFRRQWKGARDVADAVAARKHEFELCKDVVAIRWGGDIANAVFSHVSLNNMAKQLRALANWGIKWDEVQGRLNRAILNCVSQAARGSRRSIRLMPGDISWAMANENAMVVSAAEARQHGFSLDAHGFLVEATIKSLPIAANTVGTESHSSSGYDSSKFPSRTAGKQLNQPEVASTVPPTARPALAAPEDEDPLEQDLSELPQGDSDIAEDSEDGAPSELLQEDSNIAEDNENGDPSELLQEDSNITKDSADKILEQIGLGDCSCYGVPAGALESIMAYKKLHYCQPVALLTKVGKMRASGKKLHYLYDHCNSIGDVKVSDARHQ</sequence>
<protein>
    <submittedName>
        <fullName evidence="2">Uncharacterized protein</fullName>
    </submittedName>
</protein>
<dbReference type="EMBL" id="JBFXLT010000308">
    <property type="protein sequence ID" value="KAL2801583.1"/>
    <property type="molecule type" value="Genomic_DNA"/>
</dbReference>
<reference evidence="2 3" key="1">
    <citation type="submission" date="2024-07" db="EMBL/GenBank/DDBJ databases">
        <title>Section-level genome sequencing and comparative genomics of Aspergillus sections Usti and Cavernicolus.</title>
        <authorList>
            <consortium name="Lawrence Berkeley National Laboratory"/>
            <person name="Nybo J.L."/>
            <person name="Vesth T.C."/>
            <person name="Theobald S."/>
            <person name="Frisvad J.C."/>
            <person name="Larsen T.O."/>
            <person name="Kjaerboelling I."/>
            <person name="Rothschild-Mancinelli K."/>
            <person name="Lyhne E.K."/>
            <person name="Kogle M.E."/>
            <person name="Barry K."/>
            <person name="Clum A."/>
            <person name="Na H."/>
            <person name="Ledsgaard L."/>
            <person name="Lin J."/>
            <person name="Lipzen A."/>
            <person name="Kuo A."/>
            <person name="Riley R."/>
            <person name="Mondo S."/>
            <person name="Labutti K."/>
            <person name="Haridas S."/>
            <person name="Pangalinan J."/>
            <person name="Salamov A.A."/>
            <person name="Simmons B.A."/>
            <person name="Magnuson J.K."/>
            <person name="Chen J."/>
            <person name="Drula E."/>
            <person name="Henrissat B."/>
            <person name="Wiebenga A."/>
            <person name="Lubbers R.J."/>
            <person name="Gomes A.C."/>
            <person name="Makela M.R."/>
            <person name="Stajich J."/>
            <person name="Grigoriev I.V."/>
            <person name="Mortensen U.H."/>
            <person name="De Vries R.P."/>
            <person name="Baker S.E."/>
            <person name="Andersen M.R."/>
        </authorList>
    </citation>
    <scope>NUCLEOTIDE SEQUENCE [LARGE SCALE GENOMIC DNA]</scope>
    <source>
        <strain evidence="2 3">CBS 588.65</strain>
    </source>
</reference>
<feature type="compositionally biased region" description="Polar residues" evidence="1">
    <location>
        <begin position="246"/>
        <end position="275"/>
    </location>
</feature>
<evidence type="ECO:0000313" key="3">
    <source>
        <dbReference type="Proteomes" id="UP001610334"/>
    </source>
</evidence>